<dbReference type="EMBL" id="LLXJ01000807">
    <property type="protein sequence ID" value="PKC06041.1"/>
    <property type="molecule type" value="Genomic_DNA"/>
</dbReference>
<evidence type="ECO:0000313" key="1">
    <source>
        <dbReference type="EMBL" id="PKC06041.1"/>
    </source>
</evidence>
<dbReference type="Proteomes" id="UP000232722">
    <property type="component" value="Unassembled WGS sequence"/>
</dbReference>
<dbReference type="AlphaFoldDB" id="A0A2N0PGT8"/>
<organism evidence="1 2">
    <name type="scientific">Rhizophagus irregularis</name>
    <dbReference type="NCBI Taxonomy" id="588596"/>
    <lineage>
        <taxon>Eukaryota</taxon>
        <taxon>Fungi</taxon>
        <taxon>Fungi incertae sedis</taxon>
        <taxon>Mucoromycota</taxon>
        <taxon>Glomeromycotina</taxon>
        <taxon>Glomeromycetes</taxon>
        <taxon>Glomerales</taxon>
        <taxon>Glomeraceae</taxon>
        <taxon>Rhizophagus</taxon>
    </lineage>
</organism>
<dbReference type="Gene3D" id="1.10.10.1010">
    <property type="entry name" value="Intein homing endonuclease, domain IV"/>
    <property type="match status" value="1"/>
</dbReference>
<protein>
    <recommendedName>
        <fullName evidence="3">Protein kinase domain-containing protein</fullName>
    </recommendedName>
</protein>
<evidence type="ECO:0008006" key="3">
    <source>
        <dbReference type="Google" id="ProtNLM"/>
    </source>
</evidence>
<sequence>MDSFIGRIKKLTKLLHVNKRCKKCKYVCDAKHFQHCFKKWSSEWIPYDRFCDIKCIAKGGFGKIYRTKWVDGIISKWDNENKDWERDPRMKDYMMVLDEDASGNNDIDKFIQDTQLSVRYDTKEALEWIPYDRLFNIEYIADGKFGKVYRANWIDGCIDKWDNENQNWKRVNQKKPVILKSSNNVTFRDANGRFGSVSVLKLRFSAETELTAIQNRIAKPIAKLLQN</sequence>
<name>A0A2N0PGT8_9GLOM</name>
<accession>A0A2N0PGT8</accession>
<reference evidence="1 2" key="2">
    <citation type="submission" date="2017-09" db="EMBL/GenBank/DDBJ databases">
        <title>Extensive intraspecific genome diversity in a model arbuscular mycorrhizal fungus.</title>
        <authorList>
            <person name="Chen E.C."/>
            <person name="Morin E."/>
            <person name="Beaudet D."/>
            <person name="Noel J."/>
            <person name="Ndikumana S."/>
            <person name="Charron P."/>
            <person name="St-Onge C."/>
            <person name="Giorgi J."/>
            <person name="Grigoriev I.V."/>
            <person name="Roux C."/>
            <person name="Martin F.M."/>
            <person name="Corradi N."/>
        </authorList>
    </citation>
    <scope>NUCLEOTIDE SEQUENCE [LARGE SCALE GENOMIC DNA]</scope>
    <source>
        <strain evidence="1 2">A5</strain>
    </source>
</reference>
<evidence type="ECO:0000313" key="2">
    <source>
        <dbReference type="Proteomes" id="UP000232722"/>
    </source>
</evidence>
<comment type="caution">
    <text evidence="1">The sequence shown here is derived from an EMBL/GenBank/DDBJ whole genome shotgun (WGS) entry which is preliminary data.</text>
</comment>
<reference evidence="1 2" key="1">
    <citation type="submission" date="2016-04" db="EMBL/GenBank/DDBJ databases">
        <title>Genome analyses suggest a sexual origin of heterokaryosis in a supposedly ancient asexual fungus.</title>
        <authorList>
            <person name="Ropars J."/>
            <person name="Sedzielewska K."/>
            <person name="Noel J."/>
            <person name="Charron P."/>
            <person name="Farinelli L."/>
            <person name="Marton T."/>
            <person name="Kruger M."/>
            <person name="Pelin A."/>
            <person name="Brachmann A."/>
            <person name="Corradi N."/>
        </authorList>
    </citation>
    <scope>NUCLEOTIDE SEQUENCE [LARGE SCALE GENOMIC DNA]</scope>
    <source>
        <strain evidence="1 2">A5</strain>
    </source>
</reference>
<proteinExistence type="predicted"/>
<gene>
    <name evidence="1" type="ORF">RhiirA5_420103</name>
</gene>